<dbReference type="RefSeq" id="XP_005650581.1">
    <property type="nucleotide sequence ID" value="XM_005650524.1"/>
</dbReference>
<dbReference type="GO" id="GO:2000641">
    <property type="term" value="P:regulation of early endosome to late endosome transport"/>
    <property type="evidence" value="ECO:0007669"/>
    <property type="project" value="InterPro"/>
</dbReference>
<dbReference type="GeneID" id="17044041"/>
<feature type="region of interest" description="Disordered" evidence="1">
    <location>
        <begin position="1204"/>
        <end position="1223"/>
    </location>
</feature>
<dbReference type="InterPro" id="IPR036869">
    <property type="entry name" value="J_dom_sf"/>
</dbReference>
<dbReference type="GO" id="GO:0006898">
    <property type="term" value="P:receptor-mediated endocytosis"/>
    <property type="evidence" value="ECO:0007669"/>
    <property type="project" value="TreeGrafter"/>
</dbReference>
<feature type="compositionally biased region" description="Low complexity" evidence="1">
    <location>
        <begin position="2607"/>
        <end position="2623"/>
    </location>
</feature>
<feature type="region of interest" description="Disordered" evidence="1">
    <location>
        <begin position="430"/>
        <end position="502"/>
    </location>
</feature>
<dbReference type="EMBL" id="AGSI01000003">
    <property type="protein sequence ID" value="EIE26037.1"/>
    <property type="molecule type" value="Genomic_DNA"/>
</dbReference>
<dbReference type="InterPro" id="IPR025640">
    <property type="entry name" value="GYF_2"/>
</dbReference>
<dbReference type="GO" id="GO:0007032">
    <property type="term" value="P:endosome organization"/>
    <property type="evidence" value="ECO:0007669"/>
    <property type="project" value="InterPro"/>
</dbReference>
<dbReference type="STRING" id="574566.I0Z5W8"/>
<dbReference type="InterPro" id="IPR001623">
    <property type="entry name" value="DnaJ_domain"/>
</dbReference>
<dbReference type="InterPro" id="IPR044978">
    <property type="entry name" value="GRV2/DNAJC13"/>
</dbReference>
<keyword evidence="4" id="KW-1185">Reference proteome</keyword>
<feature type="compositionally biased region" description="Pro residues" evidence="1">
    <location>
        <begin position="2885"/>
        <end position="2895"/>
    </location>
</feature>
<dbReference type="PROSITE" id="PS50076">
    <property type="entry name" value="DNAJ_2"/>
    <property type="match status" value="1"/>
</dbReference>
<dbReference type="SUPFAM" id="SSF46565">
    <property type="entry name" value="Chaperone J-domain"/>
    <property type="match status" value="1"/>
</dbReference>
<feature type="compositionally biased region" description="Low complexity" evidence="1">
    <location>
        <begin position="2869"/>
        <end position="2884"/>
    </location>
</feature>
<sequence>MSAAGAVDHLIAQMRKQQDPQMPPDCVGRFLCTKSSWRGKYRRIMCITPNAVITQHPDNLSITNTYSFTGESDIDGVTSKYKGVKFSCKQRAPLLTALYQCITLAAIEQRCPIATKILGSTQVFVAYKLKKGQWVPSKLRVTSFAVERLDAYGGVIWRLEYRNMASPAARLLVTGVNDPGSVFAFFGKVGRSPRVFAARDRDTLLRELQTAALKKMGLTVAVDRQARMSGPELLEAVGNAERERAAAPDEVPLGEWEAVRVRPDCNAPLISQALLASAEEAKSLLQEGGEGRRRGVTRRLVLTGGALLERRPASYEVAERRQLAALAAVVRFAAEPTWLGLEWTDGAPAAMYVLPGRDALLAALLDAAQVSAGRPIPVLPQHTFPGNVVLSSRATSGLSPPVLPDAELERLCLGHMAAAAKEALNALGDVPSSAAEDPRPSQADTSDGSASDHMSVGSPPDVRRRNMIAGMAASFGGRNRDSAEAGRQAALRGMPHSAGSLPEPVTEFRQRVAEFNACIPYSGVSSGARLDDPALTVLLSLLPLEPPAGANPPPPTTREAIRTINVLHCLQRLATSAPIAAAIVQTPGAVVRVFAAMTCGHEHVSAEALRLLARLWAPASARSGQGPWVLPRVGGPSAIDAAETQSQLAGFDAAAAGRMAKSTCLGQSGRAAALVGVLRASGTPTAAYATMAAVEALAAVVCLPGADSTDPILRHALLSEAGALGHPLFALFSHPARRVLDAAALIMRAVASGGENAAAPMREAALTEGAMLHHLAVGMSGASDPRAKLSRDLVGLLADDYKPALDLLCRTYPPGLLQYLAQPLPLPPAAAPRHLPRSPIQIQERQAEQVPKSPERGHLSPVSSPPRSPRSVIERPGLDRAASSSADAGGVLEPGLTRPPGSATDAGLVASSSGVDRSSMRQPEPPGMSRGLRGNWGAFWTAALRDHCHAGLIWNQQTRSELREALQAEEGALRAGRTRVADGAGGRPTWNHAEFRVRYASLAHHLCVAGIYIKLLLDGLDQGAVDKVPAPREVFGALHHHFLCLADAGLRLVGPEDAAQGASEQALLAAAVSRDPEAERELCARAMAALYHSHAAAIGPFDNTAHMAALLDRTMSRGLRHCLLRLLEALLIPRCGHSDEAASQAARANAVTFVEAGGVQLAVDLVAGAHEAKERTQVPLQTNLIAYNSHATEVKEWFHYAEGGETKGEPRNKADRQEGQRLGPVSKDELKTLFYKGKIGLKTPVWVAGMAEPVPMWANREVRWLVSKGAGTMSPTEAAEIALRVLHSLAQLQPAVDGEGHSLQPLPTVHRILASPQCLPHIAQVVLSGEPALVSLAVMLLEVVLEHNGPALASLYHTGLFFFTLAYCGSNLVEIGRLFKVAHLGQHFKGAAGFAAGTPLGQRSFLGGLLPESLLHILTSYGAGAFAAALVGDSDTPELVWTHRMRAQRLIPQMHQHLGNFPRRLAQHAHAVYEYVACPPVGYPELREEMWCHRYYLRNLCDDRFSDWPIALLDEWRAELARKPLGMSEAEACTLLEISTGPNETLDEETLKGAYRRLARKYHPDKNPTGRERFMAVQRAYERLQAGAAAGQGPQPWRLLLILKAQCILFRRYPDVLEPFKYGGYPMLLGAAAVELCWLTCVSSELNGGELTRSGGVDSLGRLMQRCLDVLPRDAAPTLPAVVIAMHCMRTFAGMASFPDAREQLQHREALVADIVQSCGLERATGAVDAALQCVIQMAASPALQELMLKVGVLGYVVPLLFNFDATHEGDSAAPSTEASAVAALANSGGDGAEATASRDTGPAFLGLGTERSNMQAARNYHAMLAARALGRLAGLLQGALASAPCPAAREALSVLLTPALAAQLANPDPKPLLMHLNSSLLNPQARWIECLQTRDFCFNNIQDLVVWNNKMREEVLTQMEAARADPDKAGTAQGFRFEALQGELVVANVFVRVYNEQPTFPVSDPASFCKGLVSYLHMQAQSAWFKDASPAAATPKGEAEEGIRRERAHMSEAVQALRNILEAQPRLAALMASQPALAPILNCIDPICRRLHQLEAEGLGGEHAAAAAAARASPEAASEADIAALALAVLVRLTAQSGCVEALASERALLLAFWVVHRPPSSTALALALRLLHALAATPAAAWSAAAQGGAAYLLTVLLPTTPPSAAELEASETVRAAVATLLGQLMGQPLHGPRVTLLLSRLLPPGLVAAIQEGPGESAVAALGHASETPERLWNMSMAMTTADELAALAASARRSQAGGRLDWVPPEGFRIQFEGEQAELFVGGVYVRLFLKNSQFPLRHPKRFLEGLLEAYAADVDAHNAERAVLLAAAGVELLRVHSLLADHAVALGAADKLLRILAANAPQGEEGGGGRRPTAAHELGGSALRLLHQLAHATTAAEAVSRASTPAVPTLLAATRWGLAGSILALETLKLALSVDNRARDSLVGAALAAGLLPRLLAKLDWRKDARPGGFGEEEERAESMERVLAVELLHLLAAEGAYGAQVAAQLDASEVWHAYRDQKHDLFLPAGGTAQGGVFGLLTGSQVARFALPAPEPPPEATPMTAPAPPAATLAPATPPAPMAEDASPAAMPDAEVHPEAGAEQVAVAPVTSSVSSPGTAGEAREEAAAAASPATREPPEIMMDEDAAPPQPDAAEQHPSDLIEPAEGSKDAPAPSSDAIDTHPIETLPAAPGGKKSTENGDTSAMRAPGERLDSNGDASPAEGDHLQITQEPGAQAESTARQESAAEAAPAASKVPASQASADVTPAAAHGSSTAGTTAEASSAPTPPRQEEQQIAPLGESASQQVATPAQAAVHSRKAAPALEAAQPRPAANEAVPTPPAVRASAEAANATPLPPSRAASRAFEAKPVTAPSVAPAKSPAVPKPAPQPLPQPKAAQPRPPSAAASPAQPPDNAPPAPRSAPRAAADPLQALLGASQLGPQAAATAAASPLRSVKSPPQVAGAQPLTRAPSGRSQPLPAPRAPRLVQPPAQRALVTPMSVKPGAQSKDKKSPTASDGQLVRNKVEFNPLG</sequence>
<proteinExistence type="predicted"/>
<dbReference type="Gene3D" id="1.10.287.110">
    <property type="entry name" value="DnaJ domain"/>
    <property type="match status" value="1"/>
</dbReference>
<reference evidence="3 4" key="1">
    <citation type="journal article" date="2012" name="Genome Biol.">
        <title>The genome of the polar eukaryotic microalga coccomyxa subellipsoidea reveals traits of cold adaptation.</title>
        <authorList>
            <person name="Blanc G."/>
            <person name="Agarkova I."/>
            <person name="Grimwood J."/>
            <person name="Kuo A."/>
            <person name="Brueggeman A."/>
            <person name="Dunigan D."/>
            <person name="Gurnon J."/>
            <person name="Ladunga I."/>
            <person name="Lindquist E."/>
            <person name="Lucas S."/>
            <person name="Pangilinan J."/>
            <person name="Proschold T."/>
            <person name="Salamov A."/>
            <person name="Schmutz J."/>
            <person name="Weeks D."/>
            <person name="Yamada T."/>
            <person name="Claverie J.M."/>
            <person name="Grigoriev I."/>
            <person name="Van Etten J."/>
            <person name="Lomsadze A."/>
            <person name="Borodovsky M."/>
        </authorList>
    </citation>
    <scope>NUCLEOTIDE SEQUENCE [LARGE SCALE GENOMIC DNA]</scope>
    <source>
        <strain evidence="3 4">C-169</strain>
    </source>
</reference>
<dbReference type="eggNOG" id="KOG1789">
    <property type="taxonomic scope" value="Eukaryota"/>
</dbReference>
<dbReference type="Pfam" id="PF14237">
    <property type="entry name" value="GYF_2"/>
    <property type="match status" value="1"/>
</dbReference>
<feature type="domain" description="J" evidence="2">
    <location>
        <begin position="1531"/>
        <end position="1589"/>
    </location>
</feature>
<feature type="region of interest" description="Disordered" evidence="1">
    <location>
        <begin position="2552"/>
        <end position="3033"/>
    </location>
</feature>
<dbReference type="Pfam" id="PF19432">
    <property type="entry name" value="RME-8_N"/>
    <property type="match status" value="4"/>
</dbReference>
<accession>I0Z5W8</accession>
<feature type="region of interest" description="Disordered" evidence="1">
    <location>
        <begin position="843"/>
        <end position="930"/>
    </location>
</feature>
<evidence type="ECO:0000259" key="2">
    <source>
        <dbReference type="PROSITE" id="PS50076"/>
    </source>
</evidence>
<feature type="compositionally biased region" description="Low complexity" evidence="1">
    <location>
        <begin position="2737"/>
        <end position="2787"/>
    </location>
</feature>
<dbReference type="KEGG" id="csl:COCSUDRAFT_40212"/>
<comment type="caution">
    <text evidence="3">The sequence shown here is derived from an EMBL/GenBank/DDBJ whole genome shotgun (WGS) entry which is preliminary data.</text>
</comment>
<feature type="compositionally biased region" description="Basic and acidic residues" evidence="1">
    <location>
        <begin position="1204"/>
        <end position="1219"/>
    </location>
</feature>
<feature type="compositionally biased region" description="Pro residues" evidence="1">
    <location>
        <begin position="2555"/>
        <end position="2571"/>
    </location>
</feature>
<dbReference type="Proteomes" id="UP000007264">
    <property type="component" value="Unassembled WGS sequence"/>
</dbReference>
<dbReference type="InterPro" id="IPR045802">
    <property type="entry name" value="GRV2/DNAJC13_N"/>
</dbReference>
<dbReference type="PANTHER" id="PTHR36983:SF2">
    <property type="entry name" value="DNAJ HOMOLOG SUBFAMILY C MEMBER 13"/>
    <property type="match status" value="1"/>
</dbReference>
<gene>
    <name evidence="3" type="ORF">COCSUDRAFT_40212</name>
</gene>
<feature type="compositionally biased region" description="Low complexity" evidence="1">
    <location>
        <begin position="2896"/>
        <end position="2910"/>
    </location>
</feature>
<dbReference type="Pfam" id="PF00226">
    <property type="entry name" value="DnaJ"/>
    <property type="match status" value="1"/>
</dbReference>
<dbReference type="CDD" id="cd06257">
    <property type="entry name" value="DnaJ"/>
    <property type="match status" value="1"/>
</dbReference>
<dbReference type="OrthoDB" id="69656at2759"/>
<evidence type="ECO:0000313" key="3">
    <source>
        <dbReference type="EMBL" id="EIE26037.1"/>
    </source>
</evidence>
<dbReference type="GO" id="GO:0010008">
    <property type="term" value="C:endosome membrane"/>
    <property type="evidence" value="ECO:0007669"/>
    <property type="project" value="TreeGrafter"/>
</dbReference>
<dbReference type="PANTHER" id="PTHR36983">
    <property type="entry name" value="DNAJ HOMOLOG SUBFAMILY C MEMBER 13"/>
    <property type="match status" value="1"/>
</dbReference>
<feature type="compositionally biased region" description="Pro residues" evidence="1">
    <location>
        <begin position="2911"/>
        <end position="2922"/>
    </location>
</feature>
<protein>
    <recommendedName>
        <fullName evidence="2">J domain-containing protein</fullName>
    </recommendedName>
</protein>
<organism evidence="3 4">
    <name type="scientific">Coccomyxa subellipsoidea (strain C-169)</name>
    <name type="common">Green microalga</name>
    <dbReference type="NCBI Taxonomy" id="574566"/>
    <lineage>
        <taxon>Eukaryota</taxon>
        <taxon>Viridiplantae</taxon>
        <taxon>Chlorophyta</taxon>
        <taxon>core chlorophytes</taxon>
        <taxon>Trebouxiophyceae</taxon>
        <taxon>Trebouxiophyceae incertae sedis</taxon>
        <taxon>Coccomyxaceae</taxon>
        <taxon>Coccomyxa</taxon>
        <taxon>Coccomyxa subellipsoidea</taxon>
    </lineage>
</organism>
<evidence type="ECO:0000256" key="1">
    <source>
        <dbReference type="SAM" id="MobiDB-lite"/>
    </source>
</evidence>
<evidence type="ECO:0000313" key="4">
    <source>
        <dbReference type="Proteomes" id="UP000007264"/>
    </source>
</evidence>
<dbReference type="SMART" id="SM00271">
    <property type="entry name" value="DnaJ"/>
    <property type="match status" value="1"/>
</dbReference>
<name>I0Z5W8_COCSC</name>